<accession>A0A1M4UI57</accession>
<feature type="region of interest" description="Disordered" evidence="3">
    <location>
        <begin position="71"/>
        <end position="94"/>
    </location>
</feature>
<dbReference type="SUPFAM" id="SSF54506">
    <property type="entry name" value="Diaminopimelate epimerase-like"/>
    <property type="match status" value="1"/>
</dbReference>
<proteinExistence type="inferred from homology"/>
<name>A0A1M4UI57_9BACT</name>
<evidence type="ECO:0000256" key="3">
    <source>
        <dbReference type="SAM" id="MobiDB-lite"/>
    </source>
</evidence>
<dbReference type="STRING" id="1194090.SAMN05443144_10242"/>
<reference evidence="4 5" key="1">
    <citation type="submission" date="2016-11" db="EMBL/GenBank/DDBJ databases">
        <authorList>
            <person name="Jaros S."/>
            <person name="Januszkiewicz K."/>
            <person name="Wedrychowicz H."/>
        </authorList>
    </citation>
    <scope>NUCLEOTIDE SEQUENCE [LARGE SCALE GENOMIC DNA]</scope>
    <source>
        <strain evidence="4 5">DSM 21986</strain>
    </source>
</reference>
<evidence type="ECO:0000256" key="2">
    <source>
        <dbReference type="ARBA" id="ARBA00023235"/>
    </source>
</evidence>
<feature type="compositionally biased region" description="Basic and acidic residues" evidence="3">
    <location>
        <begin position="81"/>
        <end position="93"/>
    </location>
</feature>
<keyword evidence="5" id="KW-1185">Reference proteome</keyword>
<protein>
    <submittedName>
        <fullName evidence="4">Phenazine biosynthesis-like protein</fullName>
    </submittedName>
</protein>
<dbReference type="Gene3D" id="3.10.310.10">
    <property type="entry name" value="Diaminopimelate Epimerase, Chain A, domain 1"/>
    <property type="match status" value="1"/>
</dbReference>
<dbReference type="InterPro" id="IPR003719">
    <property type="entry name" value="Phenazine_PhzF-like"/>
</dbReference>
<dbReference type="PANTHER" id="PTHR13774:SF17">
    <property type="entry name" value="PHENAZINE BIOSYNTHESIS-LIKE DOMAIN-CONTAINING PROTEIN"/>
    <property type="match status" value="1"/>
</dbReference>
<dbReference type="AlphaFoldDB" id="A0A1M4UI57"/>
<comment type="similarity">
    <text evidence="1">Belongs to the PhzF family.</text>
</comment>
<evidence type="ECO:0000313" key="5">
    <source>
        <dbReference type="Proteomes" id="UP000184041"/>
    </source>
</evidence>
<dbReference type="Proteomes" id="UP000184041">
    <property type="component" value="Unassembled WGS sequence"/>
</dbReference>
<dbReference type="PANTHER" id="PTHR13774">
    <property type="entry name" value="PHENAZINE BIOSYNTHESIS PROTEIN"/>
    <property type="match status" value="1"/>
</dbReference>
<dbReference type="RefSeq" id="WP_073059192.1">
    <property type="nucleotide sequence ID" value="NZ_FQUS01000002.1"/>
</dbReference>
<evidence type="ECO:0000256" key="1">
    <source>
        <dbReference type="ARBA" id="ARBA00008270"/>
    </source>
</evidence>
<dbReference type="EMBL" id="FQUS01000002">
    <property type="protein sequence ID" value="SHE56379.1"/>
    <property type="molecule type" value="Genomic_DNA"/>
</dbReference>
<dbReference type="Pfam" id="PF02567">
    <property type="entry name" value="PhzC-PhzF"/>
    <property type="match status" value="1"/>
</dbReference>
<dbReference type="GO" id="GO:0016853">
    <property type="term" value="F:isomerase activity"/>
    <property type="evidence" value="ECO:0007669"/>
    <property type="project" value="UniProtKB-KW"/>
</dbReference>
<dbReference type="GO" id="GO:0005737">
    <property type="term" value="C:cytoplasm"/>
    <property type="evidence" value="ECO:0007669"/>
    <property type="project" value="TreeGrafter"/>
</dbReference>
<gene>
    <name evidence="4" type="ORF">SAMN05443144_10242</name>
</gene>
<organism evidence="4 5">
    <name type="scientific">Fodinibius roseus</name>
    <dbReference type="NCBI Taxonomy" id="1194090"/>
    <lineage>
        <taxon>Bacteria</taxon>
        <taxon>Pseudomonadati</taxon>
        <taxon>Balneolota</taxon>
        <taxon>Balneolia</taxon>
        <taxon>Balneolales</taxon>
        <taxon>Balneolaceae</taxon>
        <taxon>Fodinibius</taxon>
    </lineage>
</organism>
<sequence>MEIPVCQVDAFAPEAFQGDPAAVCPLHERLSYDMMQNIAAEEGEEADFVSLLFAPAAGITEDPVTGSAHTMLTPYWSTRPGKHEPGGRYRNDGGRCYVRKRAAG</sequence>
<keyword evidence="2" id="KW-0413">Isomerase</keyword>
<evidence type="ECO:0000313" key="4">
    <source>
        <dbReference type="EMBL" id="SHE56379.1"/>
    </source>
</evidence>